<dbReference type="InterPro" id="IPR008971">
    <property type="entry name" value="HSP40/DnaJ_pept-bd"/>
</dbReference>
<evidence type="ECO:0000256" key="9">
    <source>
        <dbReference type="PROSITE-ProRule" id="PRU00546"/>
    </source>
</evidence>
<dbReference type="EMBL" id="KT007000">
    <property type="protein sequence ID" value="AKQ02440.1"/>
    <property type="molecule type" value="Genomic_DNA"/>
</dbReference>
<dbReference type="AlphaFoldDB" id="A0A0H4T6V9"/>
<keyword evidence="8" id="KW-0346">Stress response</keyword>
<evidence type="ECO:0000256" key="6">
    <source>
        <dbReference type="ARBA" id="ARBA00061004"/>
    </source>
</evidence>
<dbReference type="GO" id="GO:0031072">
    <property type="term" value="F:heat shock protein binding"/>
    <property type="evidence" value="ECO:0007669"/>
    <property type="project" value="InterPro"/>
</dbReference>
<dbReference type="PANTHER" id="PTHR43096:SF52">
    <property type="entry name" value="DNAJ HOMOLOG 1, MITOCHONDRIAL-RELATED"/>
    <property type="match status" value="1"/>
</dbReference>
<dbReference type="GO" id="GO:0005737">
    <property type="term" value="C:cytoplasm"/>
    <property type="evidence" value="ECO:0007669"/>
    <property type="project" value="UniProtKB-SubCell"/>
</dbReference>
<evidence type="ECO:0000256" key="7">
    <source>
        <dbReference type="ARBA" id="ARBA00067609"/>
    </source>
</evidence>
<evidence type="ECO:0000313" key="12">
    <source>
        <dbReference type="EMBL" id="AKQ02440.1"/>
    </source>
</evidence>
<feature type="binding site" evidence="8">
    <location>
        <position position="148"/>
    </location>
    <ligand>
        <name>Zn(2+)</name>
        <dbReference type="ChEBI" id="CHEBI:29105"/>
        <label>1</label>
    </ligand>
</feature>
<feature type="binding site" evidence="8">
    <location>
        <position position="168"/>
    </location>
    <ligand>
        <name>Zn(2+)</name>
        <dbReference type="ChEBI" id="CHEBI:29105"/>
        <label>2</label>
    </ligand>
</feature>
<dbReference type="Gene3D" id="2.10.230.10">
    <property type="entry name" value="Heat shock protein DnaJ, cysteine-rich domain"/>
    <property type="match status" value="1"/>
</dbReference>
<keyword evidence="5 8" id="KW-0143">Chaperone</keyword>
<comment type="domain">
    <text evidence="8">The J domain is necessary and sufficient to stimulate DnaK ATPase activity. Zinc center 1 plays an important role in the autonomous, DnaK-independent chaperone activity of DnaJ. Zinc center 2 is essential for interaction with DnaK and for DnaJ activity.</text>
</comment>
<comment type="cofactor">
    <cofactor evidence="8">
        <name>Zn(2+)</name>
        <dbReference type="ChEBI" id="CHEBI:29105"/>
    </cofactor>
    <text evidence="8">Binds 2 Zn(2+) ions per monomer.</text>
</comment>
<evidence type="ECO:0000256" key="2">
    <source>
        <dbReference type="ARBA" id="ARBA00022737"/>
    </source>
</evidence>
<dbReference type="InterPro" id="IPR036869">
    <property type="entry name" value="J_dom_sf"/>
</dbReference>
<protein>
    <recommendedName>
        <fullName evidence="7 8">Chaperone protein DnaJ</fullName>
    </recommendedName>
</protein>
<keyword evidence="1 8" id="KW-0479">Metal-binding</keyword>
<accession>A0A0H4T6V9</accession>
<dbReference type="InterPro" id="IPR002939">
    <property type="entry name" value="DnaJ_C"/>
</dbReference>
<dbReference type="FunFam" id="2.60.260.20:FF:000013">
    <property type="entry name" value="DnaJ subfamily B member 11"/>
    <property type="match status" value="1"/>
</dbReference>
<evidence type="ECO:0000256" key="3">
    <source>
        <dbReference type="ARBA" id="ARBA00022771"/>
    </source>
</evidence>
<dbReference type="PROSITE" id="PS50076">
    <property type="entry name" value="DNAJ_2"/>
    <property type="match status" value="1"/>
</dbReference>
<feature type="repeat" description="CXXCXGXG motif" evidence="8">
    <location>
        <begin position="148"/>
        <end position="155"/>
    </location>
</feature>
<dbReference type="Pfam" id="PF00684">
    <property type="entry name" value="DnaJ_CXXCXGXG"/>
    <property type="match status" value="1"/>
</dbReference>
<comment type="subcellular location">
    <subcellularLocation>
        <location evidence="8">Cytoplasm</location>
    </subcellularLocation>
</comment>
<dbReference type="GO" id="GO:0009408">
    <property type="term" value="P:response to heat"/>
    <property type="evidence" value="ECO:0007669"/>
    <property type="project" value="InterPro"/>
</dbReference>
<feature type="binding site" evidence="8">
    <location>
        <position position="165"/>
    </location>
    <ligand>
        <name>Zn(2+)</name>
        <dbReference type="ChEBI" id="CHEBI:29105"/>
        <label>2</label>
    </ligand>
</feature>
<keyword evidence="8" id="KW-0963">Cytoplasm</keyword>
<sequence length="354" mass="39973">MDDYYKILGVERGASKDEIKKAYRSLAHKYHPDKKEGDEEKFKRINEAYQILSDDSKRQQYDRFGQAFGSGFRGAQGGNWSWDFDLGGMEDLGDLNEIFNSFFEGLGVKQKRRTYNRGADLEFTVDVSLEEAQKGKVMNLDYETYKVCTVCGGRGHAEKTKMKNCDYCNGRGEIQETRNTFFGSFASVVTCKACRGVGKIPEKYCNSCDGEGRVKGNKEVSVEIRPGVVTGQIVRIKGMGEAGEYNSGSGDLYVKINVKQHPIFERRGNDLYRSKEINIVDVLLGKKIDVGTLDGRKIEVEVPRGFNLSETIRIKGEGMTRSDNMYLQLEVVTPKKLSSKAKRLLEKLDEEELD</sequence>
<name>A0A0H4T6V9_9BACT</name>
<dbReference type="GO" id="GO:0005524">
    <property type="term" value="F:ATP binding"/>
    <property type="evidence" value="ECO:0007669"/>
    <property type="project" value="InterPro"/>
</dbReference>
<feature type="repeat" description="CXXCXGXG motif" evidence="8">
    <location>
        <begin position="191"/>
        <end position="198"/>
    </location>
</feature>
<evidence type="ECO:0000259" key="11">
    <source>
        <dbReference type="PROSITE" id="PS51188"/>
    </source>
</evidence>
<evidence type="ECO:0000256" key="1">
    <source>
        <dbReference type="ARBA" id="ARBA00022723"/>
    </source>
</evidence>
<dbReference type="GO" id="GO:0008270">
    <property type="term" value="F:zinc ion binding"/>
    <property type="evidence" value="ECO:0007669"/>
    <property type="project" value="UniProtKB-UniRule"/>
</dbReference>
<dbReference type="InterPro" id="IPR001305">
    <property type="entry name" value="HSP_DnaJ_Cys-rich_dom"/>
</dbReference>
<dbReference type="InterPro" id="IPR001623">
    <property type="entry name" value="DnaJ_domain"/>
</dbReference>
<dbReference type="InterPro" id="IPR018253">
    <property type="entry name" value="DnaJ_domain_CS"/>
</dbReference>
<dbReference type="Pfam" id="PF01556">
    <property type="entry name" value="DnaJ_C"/>
    <property type="match status" value="1"/>
</dbReference>
<feature type="repeat" description="CXXCXGXG motif" evidence="8">
    <location>
        <begin position="205"/>
        <end position="212"/>
    </location>
</feature>
<dbReference type="SUPFAM" id="SSF57938">
    <property type="entry name" value="DnaJ/Hsp40 cysteine-rich domain"/>
    <property type="match status" value="1"/>
</dbReference>
<dbReference type="FunFam" id="2.10.230.10:FF:000002">
    <property type="entry name" value="Molecular chaperone DnaJ"/>
    <property type="match status" value="1"/>
</dbReference>
<reference evidence="12" key="1">
    <citation type="journal article" date="2015" name="ISME J.">
        <title>Aquifer environment selects for microbial species cohorts in sediment and groundwater.</title>
        <authorList>
            <person name="Hug L.A."/>
            <person name="Thomas B.C."/>
            <person name="Brown C.T."/>
            <person name="Frischkorn K.R."/>
            <person name="Williams K.H."/>
            <person name="Tringe S.G."/>
            <person name="Banfield J.F."/>
        </authorList>
    </citation>
    <scope>NUCLEOTIDE SEQUENCE</scope>
</reference>
<dbReference type="InterPro" id="IPR012724">
    <property type="entry name" value="DnaJ"/>
</dbReference>
<feature type="binding site" evidence="8">
    <location>
        <position position="151"/>
    </location>
    <ligand>
        <name>Zn(2+)</name>
        <dbReference type="ChEBI" id="CHEBI:29105"/>
        <label>1</label>
    </ligand>
</feature>
<comment type="similarity">
    <text evidence="6 8">Belongs to the DnaJ family.</text>
</comment>
<dbReference type="PANTHER" id="PTHR43096">
    <property type="entry name" value="DNAJ HOMOLOG 1, MITOCHONDRIAL-RELATED"/>
    <property type="match status" value="1"/>
</dbReference>
<dbReference type="SUPFAM" id="SSF46565">
    <property type="entry name" value="Chaperone J-domain"/>
    <property type="match status" value="1"/>
</dbReference>
<evidence type="ECO:0000256" key="4">
    <source>
        <dbReference type="ARBA" id="ARBA00022833"/>
    </source>
</evidence>
<evidence type="ECO:0000256" key="8">
    <source>
        <dbReference type="HAMAP-Rule" id="MF_01152"/>
    </source>
</evidence>
<feature type="domain" description="CR-type" evidence="11">
    <location>
        <begin position="135"/>
        <end position="217"/>
    </location>
</feature>
<dbReference type="GO" id="GO:0051082">
    <property type="term" value="F:unfolded protein binding"/>
    <property type="evidence" value="ECO:0007669"/>
    <property type="project" value="UniProtKB-UniRule"/>
</dbReference>
<dbReference type="GO" id="GO:0006260">
    <property type="term" value="P:DNA replication"/>
    <property type="evidence" value="ECO:0007669"/>
    <property type="project" value="UniProtKB-KW"/>
</dbReference>
<dbReference type="PRINTS" id="PR00625">
    <property type="entry name" value="JDOMAIN"/>
</dbReference>
<keyword evidence="3 8" id="KW-0863">Zinc-finger</keyword>
<dbReference type="InterPro" id="IPR036410">
    <property type="entry name" value="HSP_DnaJ_Cys-rich_dom_sf"/>
</dbReference>
<keyword evidence="4 8" id="KW-0862">Zinc</keyword>
<dbReference type="SUPFAM" id="SSF49493">
    <property type="entry name" value="HSP40/DnaJ peptide-binding domain"/>
    <property type="match status" value="2"/>
</dbReference>
<dbReference type="Gene3D" id="1.10.287.110">
    <property type="entry name" value="DnaJ domain"/>
    <property type="match status" value="1"/>
</dbReference>
<feature type="binding site" evidence="8">
    <location>
        <position position="205"/>
    </location>
    <ligand>
        <name>Zn(2+)</name>
        <dbReference type="ChEBI" id="CHEBI:29105"/>
        <label>1</label>
    </ligand>
</feature>
<comment type="function">
    <text evidence="8">Participates actively in the response to hyperosmotic and heat shock by preventing the aggregation of stress-denatured proteins and by disaggregating proteins, also in an autonomous, DnaK-independent fashion. Unfolded proteins bind initially to DnaJ; upon interaction with the DnaJ-bound protein, DnaK hydrolyzes its bound ATP, resulting in the formation of a stable complex. GrpE releases ADP from DnaK; ATP binding to DnaK triggers the release of the substrate protein, thus completing the reaction cycle. Several rounds of ATP-dependent interactions between DnaJ, DnaK and GrpE are required for fully efficient folding. Also involved, together with DnaK and GrpE, in the DNA replication of plasmids through activation of initiation proteins.</text>
</comment>
<dbReference type="Gene3D" id="2.60.260.20">
    <property type="entry name" value="Urease metallochaperone UreE, N-terminal domain"/>
    <property type="match status" value="2"/>
</dbReference>
<dbReference type="HAMAP" id="MF_01152">
    <property type="entry name" value="DnaJ"/>
    <property type="match status" value="1"/>
</dbReference>
<evidence type="ECO:0000256" key="5">
    <source>
        <dbReference type="ARBA" id="ARBA00023186"/>
    </source>
</evidence>
<organism evidence="12">
    <name type="scientific">uncultured Parcubacteria bacterium Rifle_16ft_4_minimus_37647</name>
    <dbReference type="NCBI Taxonomy" id="1665140"/>
    <lineage>
        <taxon>Bacteria</taxon>
        <taxon>Candidatus Parcubacteria</taxon>
        <taxon>environmental samples</taxon>
    </lineage>
</organism>
<dbReference type="CDD" id="cd10719">
    <property type="entry name" value="DnaJ_zf"/>
    <property type="match status" value="1"/>
</dbReference>
<dbReference type="PROSITE" id="PS00636">
    <property type="entry name" value="DNAJ_1"/>
    <property type="match status" value="1"/>
</dbReference>
<dbReference type="Pfam" id="PF00226">
    <property type="entry name" value="DnaJ"/>
    <property type="match status" value="1"/>
</dbReference>
<feature type="binding site" evidence="8">
    <location>
        <position position="194"/>
    </location>
    <ligand>
        <name>Zn(2+)</name>
        <dbReference type="ChEBI" id="CHEBI:29105"/>
        <label>2</label>
    </ligand>
</feature>
<proteinExistence type="inferred from homology"/>
<dbReference type="SMART" id="SM00271">
    <property type="entry name" value="DnaJ"/>
    <property type="match status" value="1"/>
</dbReference>
<gene>
    <name evidence="8 12" type="primary">dnaJ</name>
</gene>
<evidence type="ECO:0000259" key="10">
    <source>
        <dbReference type="PROSITE" id="PS50076"/>
    </source>
</evidence>
<keyword evidence="8" id="KW-0235">DNA replication</keyword>
<dbReference type="PROSITE" id="PS51188">
    <property type="entry name" value="ZF_CR"/>
    <property type="match status" value="1"/>
</dbReference>
<feature type="binding site" evidence="8">
    <location>
        <position position="208"/>
    </location>
    <ligand>
        <name>Zn(2+)</name>
        <dbReference type="ChEBI" id="CHEBI:29105"/>
        <label>1</label>
    </ligand>
</feature>
<dbReference type="CDD" id="cd10747">
    <property type="entry name" value="DnaJ_C"/>
    <property type="match status" value="1"/>
</dbReference>
<dbReference type="CDD" id="cd06257">
    <property type="entry name" value="DnaJ"/>
    <property type="match status" value="1"/>
</dbReference>
<feature type="binding site" evidence="8">
    <location>
        <position position="191"/>
    </location>
    <ligand>
        <name>Zn(2+)</name>
        <dbReference type="ChEBI" id="CHEBI:29105"/>
        <label>2</label>
    </ligand>
</feature>
<dbReference type="GO" id="GO:0042026">
    <property type="term" value="P:protein refolding"/>
    <property type="evidence" value="ECO:0007669"/>
    <property type="project" value="TreeGrafter"/>
</dbReference>
<feature type="domain" description="J" evidence="10">
    <location>
        <begin position="3"/>
        <end position="65"/>
    </location>
</feature>
<feature type="zinc finger region" description="CR-type" evidence="9">
    <location>
        <begin position="135"/>
        <end position="217"/>
    </location>
</feature>
<comment type="subunit">
    <text evidence="8">Homodimer.</text>
</comment>
<feature type="repeat" description="CXXCXGXG motif" evidence="8">
    <location>
        <begin position="165"/>
        <end position="172"/>
    </location>
</feature>
<keyword evidence="2 8" id="KW-0677">Repeat</keyword>